<accession>A0A4Z2IQE2</accession>
<protein>
    <submittedName>
        <fullName evidence="1">Uncharacterized protein</fullName>
    </submittedName>
</protein>
<keyword evidence="2" id="KW-1185">Reference proteome</keyword>
<dbReference type="Proteomes" id="UP000314294">
    <property type="component" value="Unassembled WGS sequence"/>
</dbReference>
<gene>
    <name evidence="1" type="ORF">EYF80_010407</name>
</gene>
<name>A0A4Z2IQE2_9TELE</name>
<dbReference type="EMBL" id="SRLO01000065">
    <property type="protein sequence ID" value="TNN79383.1"/>
    <property type="molecule type" value="Genomic_DNA"/>
</dbReference>
<reference evidence="1 2" key="1">
    <citation type="submission" date="2019-03" db="EMBL/GenBank/DDBJ databases">
        <title>First draft genome of Liparis tanakae, snailfish: a comprehensive survey of snailfish specific genes.</title>
        <authorList>
            <person name="Kim W."/>
            <person name="Song I."/>
            <person name="Jeong J.-H."/>
            <person name="Kim D."/>
            <person name="Kim S."/>
            <person name="Ryu S."/>
            <person name="Song J.Y."/>
            <person name="Lee S.K."/>
        </authorList>
    </citation>
    <scope>NUCLEOTIDE SEQUENCE [LARGE SCALE GENOMIC DNA]</scope>
    <source>
        <tissue evidence="1">Muscle</tissue>
    </source>
</reference>
<evidence type="ECO:0000313" key="2">
    <source>
        <dbReference type="Proteomes" id="UP000314294"/>
    </source>
</evidence>
<proteinExistence type="predicted"/>
<comment type="caution">
    <text evidence="1">The sequence shown here is derived from an EMBL/GenBank/DDBJ whole genome shotgun (WGS) entry which is preliminary data.</text>
</comment>
<sequence>MTQQKPVHHTPIRTFPSVHERLQDILFVGRRLLLLSLSHGLEEEGDMYSIMARLFILYFGREADPFN</sequence>
<evidence type="ECO:0000313" key="1">
    <source>
        <dbReference type="EMBL" id="TNN79383.1"/>
    </source>
</evidence>
<dbReference type="AlphaFoldDB" id="A0A4Z2IQE2"/>
<organism evidence="1 2">
    <name type="scientific">Liparis tanakae</name>
    <name type="common">Tanaka's snailfish</name>
    <dbReference type="NCBI Taxonomy" id="230148"/>
    <lineage>
        <taxon>Eukaryota</taxon>
        <taxon>Metazoa</taxon>
        <taxon>Chordata</taxon>
        <taxon>Craniata</taxon>
        <taxon>Vertebrata</taxon>
        <taxon>Euteleostomi</taxon>
        <taxon>Actinopterygii</taxon>
        <taxon>Neopterygii</taxon>
        <taxon>Teleostei</taxon>
        <taxon>Neoteleostei</taxon>
        <taxon>Acanthomorphata</taxon>
        <taxon>Eupercaria</taxon>
        <taxon>Perciformes</taxon>
        <taxon>Cottioidei</taxon>
        <taxon>Cottales</taxon>
        <taxon>Liparidae</taxon>
        <taxon>Liparis</taxon>
    </lineage>
</organism>